<keyword evidence="2" id="KW-0812">Transmembrane</keyword>
<sequence>MFGIGKNTNNKIGDISFLTFYSVVLARLAYFTNINFLSVYLETFGENKIIPKILTDKIRDAVSEGKDLFNDDVVLNDYLSGPKNHTVNFSPVMVNFIDDKDNENDVKHAGIAPGSGSNVTVNNEIFEKEGMKHIDFYDMAKKINLVNTAAVHNKYQKKDENKIEFKDNEPFNSIPQSRVKYYSIANDSYGGTFILADTNIPNAIFVIFRGTYSAKSAGTYTRPDSLVPQSGRAGQGHKYLYGISNITYSTLHNIMSCINDLVTFLGKESEEKSIQIITTGHSLGGGLATTFSLIFNGRLEEFQVLLPDLKAIKSEIYTVSVAAPRVLATETSEAFCDLTTPKNEGDDAIPKIHFRRIAARGDPVPGLPPSGPKSTGFRHPCEMDKDKKSSPNYERHKQTYRHITGAIDTKLNINYNEDVDADNVRRRHYAPNPIKHTTYLKIKFTNAVELMGFAASSLPTRFKKPSQQSETTTIKGESVTRLITGEATNQDNMAYGMNVMKTADLRMGTDDREADDKKLIGFFNTVKNNMKTLSHDHTELHKVQFEENELHKLSAEASGTQAEAAPVEAPAPAPAAPAPAAGGAKKRRRTQKKKATKKRKAMKKRRKTMKKRRKTIKKRKGTKRRQQK</sequence>
<evidence type="ECO:0000256" key="2">
    <source>
        <dbReference type="SAM" id="Phobius"/>
    </source>
</evidence>
<evidence type="ECO:0000256" key="1">
    <source>
        <dbReference type="SAM" id="MobiDB-lite"/>
    </source>
</evidence>
<organism evidence="4">
    <name type="scientific">viral metagenome</name>
    <dbReference type="NCBI Taxonomy" id="1070528"/>
    <lineage>
        <taxon>unclassified sequences</taxon>
        <taxon>metagenomes</taxon>
        <taxon>organismal metagenomes</taxon>
    </lineage>
</organism>
<dbReference type="InterPro" id="IPR029058">
    <property type="entry name" value="AB_hydrolase_fold"/>
</dbReference>
<feature type="domain" description="Fungal lipase-type" evidence="3">
    <location>
        <begin position="205"/>
        <end position="369"/>
    </location>
</feature>
<dbReference type="CDD" id="cd00519">
    <property type="entry name" value="Lipase_3"/>
    <property type="match status" value="1"/>
</dbReference>
<dbReference type="GO" id="GO:0006629">
    <property type="term" value="P:lipid metabolic process"/>
    <property type="evidence" value="ECO:0007669"/>
    <property type="project" value="InterPro"/>
</dbReference>
<dbReference type="InterPro" id="IPR051218">
    <property type="entry name" value="Sec_MonoDiacylglyc_Lipase"/>
</dbReference>
<dbReference type="Pfam" id="PF01764">
    <property type="entry name" value="Lipase_3"/>
    <property type="match status" value="1"/>
</dbReference>
<protein>
    <recommendedName>
        <fullName evidence="3">Fungal lipase-type domain-containing protein</fullName>
    </recommendedName>
</protein>
<accession>A0A6C0BR70</accession>
<evidence type="ECO:0000259" key="3">
    <source>
        <dbReference type="Pfam" id="PF01764"/>
    </source>
</evidence>
<dbReference type="InterPro" id="IPR002921">
    <property type="entry name" value="Fungal_lipase-type"/>
</dbReference>
<dbReference type="PANTHER" id="PTHR45856:SF24">
    <property type="entry name" value="FUNGAL LIPASE-LIKE DOMAIN-CONTAINING PROTEIN"/>
    <property type="match status" value="1"/>
</dbReference>
<keyword evidence="2" id="KW-1133">Transmembrane helix</keyword>
<feature type="region of interest" description="Disordered" evidence="1">
    <location>
        <begin position="360"/>
        <end position="395"/>
    </location>
</feature>
<dbReference type="Gene3D" id="3.40.50.1820">
    <property type="entry name" value="alpha/beta hydrolase"/>
    <property type="match status" value="1"/>
</dbReference>
<feature type="region of interest" description="Disordered" evidence="1">
    <location>
        <begin position="557"/>
        <end position="628"/>
    </location>
</feature>
<feature type="transmembrane region" description="Helical" evidence="2">
    <location>
        <begin position="12"/>
        <end position="31"/>
    </location>
</feature>
<keyword evidence="2" id="KW-0472">Membrane</keyword>
<proteinExistence type="predicted"/>
<feature type="compositionally biased region" description="Basic residues" evidence="1">
    <location>
        <begin position="584"/>
        <end position="628"/>
    </location>
</feature>
<dbReference type="AlphaFoldDB" id="A0A6C0BR70"/>
<feature type="compositionally biased region" description="Basic and acidic residues" evidence="1">
    <location>
        <begin position="379"/>
        <end position="395"/>
    </location>
</feature>
<dbReference type="PANTHER" id="PTHR45856">
    <property type="entry name" value="ALPHA/BETA-HYDROLASES SUPERFAMILY PROTEIN"/>
    <property type="match status" value="1"/>
</dbReference>
<name>A0A6C0BR70_9ZZZZ</name>
<reference evidence="4" key="1">
    <citation type="journal article" date="2020" name="Nature">
        <title>Giant virus diversity and host interactions through global metagenomics.</title>
        <authorList>
            <person name="Schulz F."/>
            <person name="Roux S."/>
            <person name="Paez-Espino D."/>
            <person name="Jungbluth S."/>
            <person name="Walsh D.A."/>
            <person name="Denef V.J."/>
            <person name="McMahon K.D."/>
            <person name="Konstantinidis K.T."/>
            <person name="Eloe-Fadrosh E.A."/>
            <person name="Kyrpides N.C."/>
            <person name="Woyke T."/>
        </authorList>
    </citation>
    <scope>NUCLEOTIDE SEQUENCE</scope>
    <source>
        <strain evidence="4">GVMAG-M-3300018428-16</strain>
    </source>
</reference>
<evidence type="ECO:0000313" key="4">
    <source>
        <dbReference type="EMBL" id="QHS94887.1"/>
    </source>
</evidence>
<dbReference type="EMBL" id="MN739234">
    <property type="protein sequence ID" value="QHS94887.1"/>
    <property type="molecule type" value="Genomic_DNA"/>
</dbReference>
<dbReference type="SUPFAM" id="SSF53474">
    <property type="entry name" value="alpha/beta-Hydrolases"/>
    <property type="match status" value="1"/>
</dbReference>